<comment type="caution">
    <text evidence="8">The sequence shown here is derived from an EMBL/GenBank/DDBJ whole genome shotgun (WGS) entry which is preliminary data.</text>
</comment>
<dbReference type="InterPro" id="IPR001965">
    <property type="entry name" value="Znf_PHD"/>
</dbReference>
<keyword evidence="2" id="KW-0479">Metal-binding</keyword>
<name>A0AAN9QWP0_CANGL</name>
<dbReference type="GO" id="GO:0006357">
    <property type="term" value="P:regulation of transcription by RNA polymerase II"/>
    <property type="evidence" value="ECO:0007669"/>
    <property type="project" value="TreeGrafter"/>
</dbReference>
<feature type="region of interest" description="Disordered" evidence="6">
    <location>
        <begin position="175"/>
        <end position="230"/>
    </location>
</feature>
<feature type="domain" description="N-acetyltransferase" evidence="7">
    <location>
        <begin position="853"/>
        <end position="1003"/>
    </location>
</feature>
<evidence type="ECO:0000313" key="8">
    <source>
        <dbReference type="EMBL" id="KAK7345888.1"/>
    </source>
</evidence>
<evidence type="ECO:0000256" key="2">
    <source>
        <dbReference type="ARBA" id="ARBA00022723"/>
    </source>
</evidence>
<organism evidence="8 9">
    <name type="scientific">Canavalia gladiata</name>
    <name type="common">Sword bean</name>
    <name type="synonym">Dolichos gladiatus</name>
    <dbReference type="NCBI Taxonomy" id="3824"/>
    <lineage>
        <taxon>Eukaryota</taxon>
        <taxon>Viridiplantae</taxon>
        <taxon>Streptophyta</taxon>
        <taxon>Embryophyta</taxon>
        <taxon>Tracheophyta</taxon>
        <taxon>Spermatophyta</taxon>
        <taxon>Magnoliopsida</taxon>
        <taxon>eudicotyledons</taxon>
        <taxon>Gunneridae</taxon>
        <taxon>Pentapetalae</taxon>
        <taxon>rosids</taxon>
        <taxon>fabids</taxon>
        <taxon>Fabales</taxon>
        <taxon>Fabaceae</taxon>
        <taxon>Papilionoideae</taxon>
        <taxon>50 kb inversion clade</taxon>
        <taxon>NPAAA clade</taxon>
        <taxon>indigoferoid/millettioid clade</taxon>
        <taxon>Phaseoleae</taxon>
        <taxon>Canavalia</taxon>
    </lineage>
</organism>
<keyword evidence="3" id="KW-0863">Zinc-finger</keyword>
<dbReference type="PANTHER" id="PTHR46309">
    <property type="entry name" value="PHD FINGER PROTEIN 12"/>
    <property type="match status" value="1"/>
</dbReference>
<dbReference type="InterPro" id="IPR054292">
    <property type="entry name" value="DUF7028"/>
</dbReference>
<dbReference type="InterPro" id="IPR032308">
    <property type="entry name" value="TDBD"/>
</dbReference>
<dbReference type="GO" id="GO:0008270">
    <property type="term" value="F:zinc ion binding"/>
    <property type="evidence" value="ECO:0007669"/>
    <property type="project" value="UniProtKB-KW"/>
</dbReference>
<dbReference type="SUPFAM" id="SSF55729">
    <property type="entry name" value="Acyl-CoA N-acyltransferases (Nat)"/>
    <property type="match status" value="1"/>
</dbReference>
<accession>A0AAN9QWP0</accession>
<evidence type="ECO:0000256" key="5">
    <source>
        <dbReference type="ARBA" id="ARBA00023242"/>
    </source>
</evidence>
<feature type="region of interest" description="Disordered" evidence="6">
    <location>
        <begin position="412"/>
        <end position="455"/>
    </location>
</feature>
<dbReference type="InterPro" id="IPR000182">
    <property type="entry name" value="GNAT_dom"/>
</dbReference>
<evidence type="ECO:0000256" key="3">
    <source>
        <dbReference type="ARBA" id="ARBA00022771"/>
    </source>
</evidence>
<reference evidence="8 9" key="1">
    <citation type="submission" date="2024-01" db="EMBL/GenBank/DDBJ databases">
        <title>The genomes of 5 underutilized Papilionoideae crops provide insights into root nodulation and disease resistanc.</title>
        <authorList>
            <person name="Jiang F."/>
        </authorList>
    </citation>
    <scope>NUCLEOTIDE SEQUENCE [LARGE SCALE GENOMIC DNA]</scope>
    <source>
        <strain evidence="8">LVBAO_FW01</strain>
        <tissue evidence="8">Leaves</tissue>
    </source>
</reference>
<dbReference type="InterPro" id="IPR056511">
    <property type="entry name" value="IDM1_C"/>
</dbReference>
<evidence type="ECO:0000256" key="6">
    <source>
        <dbReference type="SAM" id="MobiDB-lite"/>
    </source>
</evidence>
<dbReference type="Pfam" id="PF00628">
    <property type="entry name" value="PHD"/>
    <property type="match status" value="1"/>
</dbReference>
<proteinExistence type="predicted"/>
<dbReference type="GO" id="GO:0005634">
    <property type="term" value="C:nucleus"/>
    <property type="evidence" value="ECO:0007669"/>
    <property type="project" value="UniProtKB-SubCell"/>
</dbReference>
<dbReference type="InterPro" id="IPR013083">
    <property type="entry name" value="Znf_RING/FYVE/PHD"/>
</dbReference>
<protein>
    <recommendedName>
        <fullName evidence="7">N-acetyltransferase domain-containing protein</fullName>
    </recommendedName>
</protein>
<keyword evidence="5" id="KW-0539">Nucleus</keyword>
<dbReference type="Pfam" id="PF22970">
    <property type="entry name" value="DUF7028"/>
    <property type="match status" value="1"/>
</dbReference>
<keyword evidence="4" id="KW-0862">Zinc</keyword>
<dbReference type="PROSITE" id="PS51186">
    <property type="entry name" value="GNAT"/>
    <property type="match status" value="1"/>
</dbReference>
<evidence type="ECO:0000256" key="1">
    <source>
        <dbReference type="ARBA" id="ARBA00004123"/>
    </source>
</evidence>
<evidence type="ECO:0000256" key="4">
    <source>
        <dbReference type="ARBA" id="ARBA00022833"/>
    </source>
</evidence>
<dbReference type="Gene3D" id="3.30.40.10">
    <property type="entry name" value="Zinc/RING finger domain, C3HC4 (zinc finger)"/>
    <property type="match status" value="1"/>
</dbReference>
<evidence type="ECO:0000259" key="7">
    <source>
        <dbReference type="PROSITE" id="PS51186"/>
    </source>
</evidence>
<dbReference type="GO" id="GO:0003714">
    <property type="term" value="F:transcription corepressor activity"/>
    <property type="evidence" value="ECO:0007669"/>
    <property type="project" value="InterPro"/>
</dbReference>
<sequence length="1465" mass="161732">MREGLRSRTRLGKDSGGGRVVHKGRVGVKNDTAFDLDGDGLEAPILTVEKNGKVEREVEEECDLDLDVCSSGHVNLAENGSGRSCFSGEGSIAVADVDREAKKEQGSNDQVLIGGRVLRPRLRRVEDKRTYNGENNGAFSGNNGGHGGYERIKVKKEYEDADDFFADGCENERVKVKKGGNGTRNLKRKRGRPPKIDLKEQDQPVDQSPRKRGRPPKAGQQNQPSMVVHNRNGRTGILKGEKGLPMRGGANINAINDMHSRTSAGHGLEKKVFSPVNKNKFSGVLKTENNVVASPLRSNTVNASVTEKSGKNKVKQLVRDQIMERLSAAGWTVDYRPRNGKEYNDAVYVSLDGKTHWSITLAYNRLRKHYEAGDGEGKVYGPGFKFTPIPEDDFKILTKIIIKQRKSKDKLAQKVGKSGKKVGVNGKENIENADSGAGRGKSMRRKMKRKWSLGSTDITSPNRMPVLARDHKRHKTQNKKRCALLVRNAEEEIDSESDGYVPYSGKRTVLAWMIDLGTVLQNGKVHYIQHKRKSAMLDGKITGDGIHCGCCNKIVTISAFEVHAGSKLCDPLTNICLEEGASLLQCLLDSWNKQDESERKGFHFVDVAGEDPNDDTCGVCGDGGDLICCDGCPSTFHQGCLDIKAQRMLAHQLLSVIDCLRIWLRSSHLVTGTAFIAVANFVDHRSCIEANGANTDDSRDIFFCGNSCQEWLHFNVLLLPGILIDGSAQSIDIFLYRHQANLFCLFVLQLSKRLEMILGVKHEIEDGFSWTFIRRSDIGFDASQIKPQMVECNSKLAVALSIMDECFMPYIDHRSGINLIHSILYNCGIGDLSCIPLSGNSLSALHYPDPTLPLLRVLKWLSSTGRLIYVVVLTSRVLALWQCMSNFKRLNYSGFVTAILERDDEIICAASIRIHGNQLAEMPFVGTRHMYRRQGMCRRLLNAIEQALSALNVELLVIPAISELRETWTSAFGFEPLELTNKQLINSMNLLVFPHVDMLQKKIPKHKLGENQIATEVSNLKRNEIANNCDGVGSSGSDLINYIEIPPSNACQINDENISIESGCHLPQGSLNDVPDVVSNTIDLRKSPKDDTCQIVCQVHDNLVKEDSSTENACDCVTDTCYRTEDTSTYMNTSCNCIMLNHDHKPKDLDSKLNNCGVPFEERRSLNVSCISTEATENFPYQVKVAYEVKPNNNGAENSAPCGQESIPLDSQTVLSIRESKDSADFIHWDSHKTSDNCGLLNNTDSASGETVPTAVLMHLRSQNITKDFPVTCDKSNSNVACAPNPDGGELCSANTCNLINVNPGDCRSIQVYSSICEKSADGVNERSKAEANFLPADMEIGPSNKPWMKGSSELAESDLQVDQTAGSDAPSLWSPNTDSGAALHWASVGSTSCGSAEGIVLWQRLTKLNEQLVGQLSRGSIDYGESRFDFVTLFYYVSSHGIQDFGTEDLFLGKSEVRFYRRAI</sequence>
<dbReference type="SUPFAM" id="SSF57903">
    <property type="entry name" value="FYVE/PHD zinc finger"/>
    <property type="match status" value="1"/>
</dbReference>
<dbReference type="InterPro" id="IPR017956">
    <property type="entry name" value="AT_hook_DNA-bd_motif"/>
</dbReference>
<dbReference type="PANTHER" id="PTHR46309:SF1">
    <property type="entry name" value="PHD FINGER PROTEIN 12"/>
    <property type="match status" value="1"/>
</dbReference>
<dbReference type="GO" id="GO:0003677">
    <property type="term" value="F:DNA binding"/>
    <property type="evidence" value="ECO:0007669"/>
    <property type="project" value="InterPro"/>
</dbReference>
<dbReference type="Pfam" id="PF23209">
    <property type="entry name" value="IDM1_C"/>
    <property type="match status" value="1"/>
</dbReference>
<dbReference type="Pfam" id="PF16135">
    <property type="entry name" value="TDBD"/>
    <property type="match status" value="1"/>
</dbReference>
<dbReference type="SMART" id="SM00249">
    <property type="entry name" value="PHD"/>
    <property type="match status" value="1"/>
</dbReference>
<comment type="subcellular location">
    <subcellularLocation>
        <location evidence="1">Nucleus</location>
    </subcellularLocation>
</comment>
<dbReference type="InterPro" id="IPR042163">
    <property type="entry name" value="PHF12"/>
</dbReference>
<evidence type="ECO:0000313" key="9">
    <source>
        <dbReference type="Proteomes" id="UP001367508"/>
    </source>
</evidence>
<dbReference type="Proteomes" id="UP001367508">
    <property type="component" value="Unassembled WGS sequence"/>
</dbReference>
<keyword evidence="9" id="KW-1185">Reference proteome</keyword>
<dbReference type="CDD" id="cd04301">
    <property type="entry name" value="NAT_SF"/>
    <property type="match status" value="1"/>
</dbReference>
<dbReference type="Gene3D" id="3.40.630.30">
    <property type="match status" value="1"/>
</dbReference>
<feature type="region of interest" description="Disordered" evidence="6">
    <location>
        <begin position="1"/>
        <end position="23"/>
    </location>
</feature>
<dbReference type="EMBL" id="JAYMYQ010000003">
    <property type="protein sequence ID" value="KAK7345888.1"/>
    <property type="molecule type" value="Genomic_DNA"/>
</dbReference>
<gene>
    <name evidence="8" type="ORF">VNO77_16503</name>
</gene>
<feature type="compositionally biased region" description="Basic residues" evidence="6">
    <location>
        <begin position="441"/>
        <end position="451"/>
    </location>
</feature>
<dbReference type="InterPro" id="IPR019787">
    <property type="entry name" value="Znf_PHD-finger"/>
</dbReference>
<dbReference type="SMART" id="SM00384">
    <property type="entry name" value="AT_hook"/>
    <property type="match status" value="2"/>
</dbReference>
<dbReference type="GO" id="GO:0016747">
    <property type="term" value="F:acyltransferase activity, transferring groups other than amino-acyl groups"/>
    <property type="evidence" value="ECO:0007669"/>
    <property type="project" value="InterPro"/>
</dbReference>
<dbReference type="InterPro" id="IPR016181">
    <property type="entry name" value="Acyl_CoA_acyltransferase"/>
</dbReference>
<dbReference type="InterPro" id="IPR011011">
    <property type="entry name" value="Znf_FYVE_PHD"/>
</dbReference>